<accession>M5G239</accession>
<evidence type="ECO:0000259" key="1">
    <source>
        <dbReference type="Pfam" id="PF13409"/>
    </source>
</evidence>
<dbReference type="AlphaFoldDB" id="M5G239"/>
<dbReference type="HOGENOM" id="CLU_1299662_0_0_1"/>
<keyword evidence="3" id="KW-1185">Reference proteome</keyword>
<dbReference type="GeneID" id="63687168"/>
<dbReference type="OrthoDB" id="4951845at2759"/>
<name>M5G239_DACPD</name>
<feature type="domain" description="GST N-terminal" evidence="1">
    <location>
        <begin position="18"/>
        <end position="85"/>
    </location>
</feature>
<organism evidence="2 3">
    <name type="scientific">Dacryopinax primogenitus (strain DJM 731)</name>
    <name type="common">Brown rot fungus</name>
    <dbReference type="NCBI Taxonomy" id="1858805"/>
    <lineage>
        <taxon>Eukaryota</taxon>
        <taxon>Fungi</taxon>
        <taxon>Dikarya</taxon>
        <taxon>Basidiomycota</taxon>
        <taxon>Agaricomycotina</taxon>
        <taxon>Dacrymycetes</taxon>
        <taxon>Dacrymycetales</taxon>
        <taxon>Dacrymycetaceae</taxon>
        <taxon>Dacryopinax</taxon>
    </lineage>
</organism>
<dbReference type="SUPFAM" id="SSF52833">
    <property type="entry name" value="Thioredoxin-like"/>
    <property type="match status" value="1"/>
</dbReference>
<dbReference type="InterPro" id="IPR004045">
    <property type="entry name" value="Glutathione_S-Trfase_N"/>
</dbReference>
<dbReference type="Proteomes" id="UP000030653">
    <property type="component" value="Unassembled WGS sequence"/>
</dbReference>
<sequence>MESNITPGQLHLYHIPESPFAIKLLFAIKELGLGDALTVHAIPDPPPADLVEEHGLYPLSAFVPSLVTPSGTIFDSSVILQCLDTLPRPEGAAMGKLFPDAAQDSGLRWAALTYEALCKAVMGTVMMVHQQGQRGAPEKALAPQEERVKRGVARLAQQELPDTGRKVLDVKGIALGSMLGYMEQCEWCTGWREWKGGDILGSWFEQIKHRLP</sequence>
<dbReference type="STRING" id="1858805.M5G239"/>
<dbReference type="Gene3D" id="1.20.1050.10">
    <property type="match status" value="1"/>
</dbReference>
<dbReference type="InterPro" id="IPR036249">
    <property type="entry name" value="Thioredoxin-like_sf"/>
</dbReference>
<dbReference type="Gene3D" id="3.40.30.10">
    <property type="entry name" value="Glutaredoxin"/>
    <property type="match status" value="1"/>
</dbReference>
<dbReference type="Pfam" id="PF13409">
    <property type="entry name" value="GST_N_2"/>
    <property type="match status" value="1"/>
</dbReference>
<gene>
    <name evidence="2" type="ORF">DACRYDRAFT_20841</name>
</gene>
<evidence type="ECO:0000313" key="2">
    <source>
        <dbReference type="EMBL" id="EJU04256.1"/>
    </source>
</evidence>
<dbReference type="EMBL" id="JH795858">
    <property type="protein sequence ID" value="EJU04256.1"/>
    <property type="molecule type" value="Genomic_DNA"/>
</dbReference>
<proteinExistence type="predicted"/>
<dbReference type="RefSeq" id="XP_040631150.1">
    <property type="nucleotide sequence ID" value="XM_040772106.1"/>
</dbReference>
<evidence type="ECO:0000313" key="3">
    <source>
        <dbReference type="Proteomes" id="UP000030653"/>
    </source>
</evidence>
<protein>
    <recommendedName>
        <fullName evidence="1">GST N-terminal domain-containing protein</fullName>
    </recommendedName>
</protein>
<reference evidence="2 3" key="1">
    <citation type="journal article" date="2012" name="Science">
        <title>The Paleozoic origin of enzymatic lignin decomposition reconstructed from 31 fungal genomes.</title>
        <authorList>
            <person name="Floudas D."/>
            <person name="Binder M."/>
            <person name="Riley R."/>
            <person name="Barry K."/>
            <person name="Blanchette R.A."/>
            <person name="Henrissat B."/>
            <person name="Martinez A.T."/>
            <person name="Otillar R."/>
            <person name="Spatafora J.W."/>
            <person name="Yadav J.S."/>
            <person name="Aerts A."/>
            <person name="Benoit I."/>
            <person name="Boyd A."/>
            <person name="Carlson A."/>
            <person name="Copeland A."/>
            <person name="Coutinho P.M."/>
            <person name="de Vries R.P."/>
            <person name="Ferreira P."/>
            <person name="Findley K."/>
            <person name="Foster B."/>
            <person name="Gaskell J."/>
            <person name="Glotzer D."/>
            <person name="Gorecki P."/>
            <person name="Heitman J."/>
            <person name="Hesse C."/>
            <person name="Hori C."/>
            <person name="Igarashi K."/>
            <person name="Jurgens J.A."/>
            <person name="Kallen N."/>
            <person name="Kersten P."/>
            <person name="Kohler A."/>
            <person name="Kuees U."/>
            <person name="Kumar T.K.A."/>
            <person name="Kuo A."/>
            <person name="LaButti K."/>
            <person name="Larrondo L.F."/>
            <person name="Lindquist E."/>
            <person name="Ling A."/>
            <person name="Lombard V."/>
            <person name="Lucas S."/>
            <person name="Lundell T."/>
            <person name="Martin R."/>
            <person name="McLaughlin D.J."/>
            <person name="Morgenstern I."/>
            <person name="Morin E."/>
            <person name="Murat C."/>
            <person name="Nagy L.G."/>
            <person name="Nolan M."/>
            <person name="Ohm R.A."/>
            <person name="Patyshakuliyeva A."/>
            <person name="Rokas A."/>
            <person name="Ruiz-Duenas F.J."/>
            <person name="Sabat G."/>
            <person name="Salamov A."/>
            <person name="Samejima M."/>
            <person name="Schmutz J."/>
            <person name="Slot J.C."/>
            <person name="St John F."/>
            <person name="Stenlid J."/>
            <person name="Sun H."/>
            <person name="Sun S."/>
            <person name="Syed K."/>
            <person name="Tsang A."/>
            <person name="Wiebenga A."/>
            <person name="Young D."/>
            <person name="Pisabarro A."/>
            <person name="Eastwood D.C."/>
            <person name="Martin F."/>
            <person name="Cullen D."/>
            <person name="Grigoriev I.V."/>
            <person name="Hibbett D.S."/>
        </authorList>
    </citation>
    <scope>NUCLEOTIDE SEQUENCE [LARGE SCALE GENOMIC DNA]</scope>
    <source>
        <strain evidence="2 3">DJM-731 SS1</strain>
    </source>
</reference>